<comment type="caution">
    <text evidence="8">The sequence shown here is derived from an EMBL/GenBank/DDBJ whole genome shotgun (WGS) entry which is preliminary data.</text>
</comment>
<protein>
    <submittedName>
        <fullName evidence="8">Peptidase</fullName>
    </submittedName>
</protein>
<evidence type="ECO:0000313" key="9">
    <source>
        <dbReference type="Proteomes" id="UP000319523"/>
    </source>
</evidence>
<evidence type="ECO:0000256" key="4">
    <source>
        <dbReference type="ARBA" id="ARBA00022989"/>
    </source>
</evidence>
<feature type="transmembrane region" description="Helical" evidence="6">
    <location>
        <begin position="54"/>
        <end position="73"/>
    </location>
</feature>
<keyword evidence="5 6" id="KW-0472">Membrane</keyword>
<keyword evidence="3 6" id="KW-0812">Transmembrane</keyword>
<dbReference type="InterPro" id="IPR000045">
    <property type="entry name" value="Prepilin_IV_endopep_pep"/>
</dbReference>
<evidence type="ECO:0000256" key="2">
    <source>
        <dbReference type="ARBA" id="ARBA00022475"/>
    </source>
</evidence>
<evidence type="ECO:0000259" key="7">
    <source>
        <dbReference type="Pfam" id="PF01478"/>
    </source>
</evidence>
<evidence type="ECO:0000256" key="6">
    <source>
        <dbReference type="SAM" id="Phobius"/>
    </source>
</evidence>
<feature type="transmembrane region" description="Helical" evidence="6">
    <location>
        <begin position="30"/>
        <end position="47"/>
    </location>
</feature>
<dbReference type="GO" id="GO:0005886">
    <property type="term" value="C:plasma membrane"/>
    <property type="evidence" value="ECO:0007669"/>
    <property type="project" value="UniProtKB-SubCell"/>
</dbReference>
<evidence type="ECO:0000256" key="3">
    <source>
        <dbReference type="ARBA" id="ARBA00022692"/>
    </source>
</evidence>
<feature type="domain" description="Prepilin type IV endopeptidase peptidase" evidence="7">
    <location>
        <begin position="11"/>
        <end position="109"/>
    </location>
</feature>
<dbReference type="PANTHER" id="PTHR36506:SF1">
    <property type="entry name" value="PREFLAGELLIN PEPTIDASE"/>
    <property type="match status" value="1"/>
</dbReference>
<dbReference type="PANTHER" id="PTHR36506">
    <property type="entry name" value="PREFLAGELLIN PEPTIDASE"/>
    <property type="match status" value="1"/>
</dbReference>
<reference evidence="8 9" key="1">
    <citation type="submission" date="2019-06" db="EMBL/GenBank/DDBJ databases">
        <authorList>
            <person name="Yang Y."/>
        </authorList>
    </citation>
    <scope>NUCLEOTIDE SEQUENCE [LARGE SCALE GENOMIC DNA]</scope>
    <source>
        <strain evidence="8 9">BIT-26</strain>
    </source>
</reference>
<evidence type="ECO:0000256" key="1">
    <source>
        <dbReference type="ARBA" id="ARBA00004651"/>
    </source>
</evidence>
<feature type="transmembrane region" description="Helical" evidence="6">
    <location>
        <begin position="93"/>
        <end position="115"/>
    </location>
</feature>
<evidence type="ECO:0000313" key="8">
    <source>
        <dbReference type="EMBL" id="TPW42149.1"/>
    </source>
</evidence>
<accession>A0A506V9H5</accession>
<dbReference type="OrthoDB" id="5687582at2"/>
<organism evidence="8 9">
    <name type="scientific">Mixta tenebrionis</name>
    <dbReference type="NCBI Taxonomy" id="2562439"/>
    <lineage>
        <taxon>Bacteria</taxon>
        <taxon>Pseudomonadati</taxon>
        <taxon>Pseudomonadota</taxon>
        <taxon>Gammaproteobacteria</taxon>
        <taxon>Enterobacterales</taxon>
        <taxon>Erwiniaceae</taxon>
        <taxon>Mixta</taxon>
    </lineage>
</organism>
<comment type="subcellular location">
    <subcellularLocation>
        <location evidence="1">Cell membrane</location>
        <topology evidence="1">Multi-pass membrane protein</topology>
    </subcellularLocation>
</comment>
<dbReference type="EMBL" id="VHQI01000006">
    <property type="protein sequence ID" value="TPW42149.1"/>
    <property type="molecule type" value="Genomic_DNA"/>
</dbReference>
<dbReference type="Proteomes" id="UP000319523">
    <property type="component" value="Unassembled WGS sequence"/>
</dbReference>
<sequence length="151" mass="17131">MVWLININFIAISLLLIVIAWQDIVRRTITHRNLLFLLLLLIPLLLLRHQTPNISAALLILLVGFVLFMVNVIGGGDVKFVSLLSLSLPHREVIIFLYTIAFLGGIVTLTGLIFFRRQIREQGVPYGVAISLAYILVYPLPPFFSLYQDYP</sequence>
<dbReference type="GO" id="GO:0004190">
    <property type="term" value="F:aspartic-type endopeptidase activity"/>
    <property type="evidence" value="ECO:0007669"/>
    <property type="project" value="InterPro"/>
</dbReference>
<dbReference type="Pfam" id="PF01478">
    <property type="entry name" value="Peptidase_A24"/>
    <property type="match status" value="1"/>
</dbReference>
<dbReference type="InterPro" id="IPR052218">
    <property type="entry name" value="Preflagellin_Peptidase"/>
</dbReference>
<keyword evidence="9" id="KW-1185">Reference proteome</keyword>
<dbReference type="AlphaFoldDB" id="A0A506V9H5"/>
<dbReference type="Gene3D" id="1.20.120.1220">
    <property type="match status" value="1"/>
</dbReference>
<proteinExistence type="predicted"/>
<keyword evidence="2" id="KW-1003">Cell membrane</keyword>
<feature type="transmembrane region" description="Helical" evidence="6">
    <location>
        <begin position="127"/>
        <end position="147"/>
    </location>
</feature>
<feature type="transmembrane region" description="Helical" evidence="6">
    <location>
        <begin position="7"/>
        <end position="24"/>
    </location>
</feature>
<evidence type="ECO:0000256" key="5">
    <source>
        <dbReference type="ARBA" id="ARBA00023136"/>
    </source>
</evidence>
<keyword evidence="4 6" id="KW-1133">Transmembrane helix</keyword>
<gene>
    <name evidence="8" type="ORF">FKM52_11900</name>
</gene>
<name>A0A506V9H5_9GAMM</name>